<feature type="transmembrane region" description="Helical" evidence="1">
    <location>
        <begin position="321"/>
        <end position="345"/>
    </location>
</feature>
<dbReference type="AlphaFoldDB" id="Q6N2J0"/>
<evidence type="ECO:0000313" key="4">
    <source>
        <dbReference type="Proteomes" id="UP000001426"/>
    </source>
</evidence>
<sequence length="443" mass="48827">MKQIFARLRCILWNGRLGWLWLLAGFNLAWLIQVVLYTSQNGYLPAPFIYDKSDTFMDLFHPMYWSDDPGVYIRWGSVYPPINFLILQPLKFFVTAGRDVLDAFELRSSGVSLLIALIPVYLLLPFLVLSTRIWRPFSLAVLVPTYLSVVTAAPMLFAVERGNVILLCLPVLAFCLSAEGALCCVAIGLLINLKPYFAVFIVAFLLSRRWADALFVTLAAGAIYVGSGMLLDASFPWFVGNLLSFSQNDQLFSVREMLSMPSSVSAFAAALRTYAAQSGGGAILGFDAVVVADTVEIIKWFAILTAFGVLAYARNVPRNTILALGVVIISNLGTWVGGYSVILYIPLVPILLRMNRAYLYLVALVVLFLPLDAVGLVAQNIGTRYSYVSDTVVTVNWTLGLGAVLRPSINLALLVALSYESFERYLLSRDAPFMGKQHAPGKL</sequence>
<feature type="transmembrane region" description="Helical" evidence="1">
    <location>
        <begin position="111"/>
        <end position="130"/>
    </location>
</feature>
<feature type="transmembrane region" description="Helical" evidence="1">
    <location>
        <begin position="20"/>
        <end position="38"/>
    </location>
</feature>
<dbReference type="GeneID" id="66895179"/>
<dbReference type="EMBL" id="BX572606">
    <property type="protein sequence ID" value="CAE29501.1"/>
    <property type="molecule type" value="Genomic_DNA"/>
</dbReference>
<dbReference type="EMBL" id="CP116810">
    <property type="protein sequence ID" value="WCL94247.1"/>
    <property type="molecule type" value="Genomic_DNA"/>
</dbReference>
<evidence type="ECO:0000256" key="1">
    <source>
        <dbReference type="SAM" id="Phobius"/>
    </source>
</evidence>
<dbReference type="RefSeq" id="WP_011159595.1">
    <property type="nucleotide sequence ID" value="NZ_CP116810.1"/>
</dbReference>
<evidence type="ECO:0000313" key="2">
    <source>
        <dbReference type="EMBL" id="CAE29501.1"/>
    </source>
</evidence>
<keyword evidence="1" id="KW-0472">Membrane</keyword>
<keyword evidence="1" id="KW-0812">Transmembrane</keyword>
<reference evidence="2 4" key="2">
    <citation type="journal article" date="2004" name="Nat. Biotechnol.">
        <title>Complete genome sequence of the metabolically versatile photosynthetic bacterium Rhodopseudomonas palustris.</title>
        <authorList>
            <person name="Larimer F.W."/>
            <person name="Chain P."/>
            <person name="Hauser L."/>
            <person name="Lamerdin J."/>
            <person name="Malfatti S."/>
            <person name="Do L."/>
            <person name="Land M.L."/>
            <person name="Pelletier D.A."/>
            <person name="Beatty J.T."/>
            <person name="Lang A.S."/>
            <person name="Tabita F.R."/>
            <person name="Gibson J.L."/>
            <person name="Hanson T.E."/>
            <person name="Bobst C."/>
            <person name="Torres J.L."/>
            <person name="Peres C."/>
            <person name="Harrison F.H."/>
            <person name="Gibson J."/>
            <person name="Harwood C.S."/>
        </authorList>
    </citation>
    <scope>NUCLEOTIDE SEQUENCE [LARGE SCALE GENOMIC DNA]</scope>
    <source>
        <strain evidence="4">ATCC BAA-98 / CGA009</strain>
        <strain evidence="2">CGA009</strain>
    </source>
</reference>
<gene>
    <name evidence="2" type="ordered locus">RPA4060</name>
    <name evidence="3" type="ORF">TX73_021035</name>
</gene>
<name>Q6N2J0_RHOPA</name>
<reference evidence="3" key="3">
    <citation type="submission" date="2022-12" db="EMBL/GenBank/DDBJ databases">
        <title>Complete genome sequence of Rhodopseudomonas palustris CGA0092 and corrections to the R. palustris CGA009 genome sequence.</title>
        <authorList>
            <person name="Mazny B.R."/>
            <person name="Sheff O.F."/>
            <person name="LaSarre B."/>
            <person name="McKinlay A."/>
            <person name="McKinlay J.B."/>
        </authorList>
    </citation>
    <scope>NUCLEOTIDE SEQUENCE</scope>
    <source>
        <strain evidence="3">CGA009</strain>
    </source>
</reference>
<feature type="transmembrane region" description="Helical" evidence="1">
    <location>
        <begin position="297"/>
        <end position="315"/>
    </location>
</feature>
<accession>Q6N2J0</accession>
<keyword evidence="4" id="KW-1185">Reference proteome</keyword>
<organism evidence="2">
    <name type="scientific">Rhodopseudomonas palustris (strain ATCC BAA-98 / CGA009)</name>
    <dbReference type="NCBI Taxonomy" id="258594"/>
    <lineage>
        <taxon>Bacteria</taxon>
        <taxon>Pseudomonadati</taxon>
        <taxon>Pseudomonadota</taxon>
        <taxon>Alphaproteobacteria</taxon>
        <taxon>Hyphomicrobiales</taxon>
        <taxon>Nitrobacteraceae</taxon>
        <taxon>Rhodopseudomonas</taxon>
    </lineage>
</organism>
<dbReference type="eggNOG" id="ENOG50349G8">
    <property type="taxonomic scope" value="Bacteria"/>
</dbReference>
<dbReference type="Proteomes" id="UP000001426">
    <property type="component" value="Chromosome"/>
</dbReference>
<keyword evidence="1" id="KW-1133">Transmembrane helix</keyword>
<protein>
    <submittedName>
        <fullName evidence="3">Glycosyltransferase 87 family protein</fullName>
    </submittedName>
</protein>
<feature type="transmembrane region" description="Helical" evidence="1">
    <location>
        <begin position="357"/>
        <end position="377"/>
    </location>
</feature>
<dbReference type="STRING" id="258594.RPA4060"/>
<dbReference type="KEGG" id="rpa:TX73_021035"/>
<feature type="transmembrane region" description="Helical" evidence="1">
    <location>
        <begin position="137"/>
        <end position="158"/>
    </location>
</feature>
<reference evidence="3" key="1">
    <citation type="submission" date="2003-07" db="EMBL/GenBank/DDBJ databases">
        <authorList>
            <consortium name="Rhodopseudomonas genome consortium"/>
            <person name="Larimer F."/>
            <person name="Harwood C."/>
        </authorList>
    </citation>
    <scope>NUCLEOTIDE SEQUENCE</scope>
    <source>
        <strain evidence="3">CGA009</strain>
    </source>
</reference>
<feature type="transmembrane region" description="Helical" evidence="1">
    <location>
        <begin position="214"/>
        <end position="238"/>
    </location>
</feature>
<dbReference type="HOGENOM" id="CLU_628272_0_0_5"/>
<evidence type="ECO:0000313" key="3">
    <source>
        <dbReference type="EMBL" id="WCL94247.1"/>
    </source>
</evidence>
<proteinExistence type="predicted"/>